<evidence type="ECO:0000256" key="7">
    <source>
        <dbReference type="ARBA" id="ARBA00034754"/>
    </source>
</evidence>
<evidence type="ECO:0000313" key="11">
    <source>
        <dbReference type="EMBL" id="OTN95103.1"/>
    </source>
</evidence>
<reference evidence="11 12" key="1">
    <citation type="submission" date="2017-05" db="EMBL/GenBank/DDBJ databases">
        <title>The Genome Sequence of Enterococcus faecium 7H8_DIV0219.</title>
        <authorList>
            <consortium name="The Broad Institute Genomics Platform"/>
            <consortium name="The Broad Institute Genomic Center for Infectious Diseases"/>
            <person name="Earl A."/>
            <person name="Manson A."/>
            <person name="Schwartman J."/>
            <person name="Gilmore M."/>
            <person name="Abouelleil A."/>
            <person name="Cao P."/>
            <person name="Chapman S."/>
            <person name="Cusick C."/>
            <person name="Shea T."/>
            <person name="Young S."/>
            <person name="Neafsey D."/>
            <person name="Nusbaum C."/>
            <person name="Birren B."/>
        </authorList>
    </citation>
    <scope>NUCLEOTIDE SEQUENCE [LARGE SCALE GENOMIC DNA]</scope>
    <source>
        <strain evidence="11 12">7H8_DIV0219</strain>
    </source>
</reference>
<evidence type="ECO:0000256" key="4">
    <source>
        <dbReference type="ARBA" id="ARBA00022695"/>
    </source>
</evidence>
<evidence type="ECO:0000313" key="12">
    <source>
        <dbReference type="Proteomes" id="UP000194885"/>
    </source>
</evidence>
<sequence length="350" mass="40999">MKVVSNLSIQAELQKIRKEKLASCYLILGTEKFLQDQVRAEIVKKIKLEGEDDLNFLSFDMENASLEEVVAEAETLPFFGDQRLVFVENPYFLTGEKVNNGIEQNTDLLTAYLKEPLESTVLVFFAPYEKLDERKKVTKQLKKTATIINVQQLNEKEVRQYLMNTLENSSIKMERNAIDLFLRLTDLDLSKMMRELQKLILYGQNQQQITVREVEQLVPKTLEHNIFDMTQYILKGKTEQALRLYEDLVMQGEETIKINAILLSQLRLFLQTKFLVKIGYQQANIAETLKIHPYRVKLAMQEVRKFDEQLLVQLFDQLVEMDYQIKTGQIEKELSFQLFVLRTGQLLRNR</sequence>
<dbReference type="SUPFAM" id="SSF52540">
    <property type="entry name" value="P-loop containing nucleoside triphosphate hydrolases"/>
    <property type="match status" value="1"/>
</dbReference>
<comment type="catalytic activity">
    <reaction evidence="8">
        <text>DNA(n) + a 2'-deoxyribonucleoside 5'-triphosphate = DNA(n+1) + diphosphate</text>
        <dbReference type="Rhea" id="RHEA:22508"/>
        <dbReference type="Rhea" id="RHEA-COMP:17339"/>
        <dbReference type="Rhea" id="RHEA-COMP:17340"/>
        <dbReference type="ChEBI" id="CHEBI:33019"/>
        <dbReference type="ChEBI" id="CHEBI:61560"/>
        <dbReference type="ChEBI" id="CHEBI:173112"/>
        <dbReference type="EC" id="2.7.7.7"/>
    </reaction>
</comment>
<dbReference type="EMBL" id="NGKW01000002">
    <property type="protein sequence ID" value="OTN95103.1"/>
    <property type="molecule type" value="Genomic_DNA"/>
</dbReference>
<comment type="similarity">
    <text evidence="7">Belongs to the DNA polymerase HolA subunit family.</text>
</comment>
<dbReference type="NCBIfam" id="TIGR01128">
    <property type="entry name" value="holA"/>
    <property type="match status" value="1"/>
</dbReference>
<dbReference type="EC" id="2.7.7.7" evidence="1"/>
<dbReference type="InterPro" id="IPR027417">
    <property type="entry name" value="P-loop_NTPase"/>
</dbReference>
<dbReference type="SUPFAM" id="SSF48019">
    <property type="entry name" value="post-AAA+ oligomerization domain-like"/>
    <property type="match status" value="1"/>
</dbReference>
<dbReference type="Pfam" id="PF21694">
    <property type="entry name" value="DNA_pol3_delta_C"/>
    <property type="match status" value="1"/>
</dbReference>
<proteinExistence type="inferred from homology"/>
<evidence type="ECO:0000256" key="8">
    <source>
        <dbReference type="ARBA" id="ARBA00049244"/>
    </source>
</evidence>
<protein>
    <recommendedName>
        <fullName evidence="2">DNA polymerase III subunit delta</fullName>
        <ecNumber evidence="1">2.7.7.7</ecNumber>
    </recommendedName>
</protein>
<dbReference type="InterPro" id="IPR010372">
    <property type="entry name" value="DNA_pol3_delta_N"/>
</dbReference>
<dbReference type="GO" id="GO:0003887">
    <property type="term" value="F:DNA-directed DNA polymerase activity"/>
    <property type="evidence" value="ECO:0007669"/>
    <property type="project" value="UniProtKB-KW"/>
</dbReference>
<keyword evidence="3" id="KW-0808">Transferase</keyword>
<evidence type="ECO:0000256" key="1">
    <source>
        <dbReference type="ARBA" id="ARBA00012417"/>
    </source>
</evidence>
<name>A0A242BHW2_ENTFC</name>
<evidence type="ECO:0000256" key="5">
    <source>
        <dbReference type="ARBA" id="ARBA00022705"/>
    </source>
</evidence>
<dbReference type="GO" id="GO:0009360">
    <property type="term" value="C:DNA polymerase III complex"/>
    <property type="evidence" value="ECO:0007669"/>
    <property type="project" value="InterPro"/>
</dbReference>
<dbReference type="Gene3D" id="1.10.8.60">
    <property type="match status" value="1"/>
</dbReference>
<dbReference type="GO" id="GO:0006261">
    <property type="term" value="P:DNA-templated DNA replication"/>
    <property type="evidence" value="ECO:0007669"/>
    <property type="project" value="TreeGrafter"/>
</dbReference>
<dbReference type="Gene3D" id="1.20.272.10">
    <property type="match status" value="1"/>
</dbReference>
<evidence type="ECO:0000256" key="3">
    <source>
        <dbReference type="ARBA" id="ARBA00022679"/>
    </source>
</evidence>
<dbReference type="Pfam" id="PF06144">
    <property type="entry name" value="DNA_pol3_delta"/>
    <property type="match status" value="1"/>
</dbReference>
<keyword evidence="6" id="KW-0239">DNA-directed DNA polymerase</keyword>
<dbReference type="PANTHER" id="PTHR34388">
    <property type="entry name" value="DNA POLYMERASE III SUBUNIT DELTA"/>
    <property type="match status" value="1"/>
</dbReference>
<evidence type="ECO:0000259" key="9">
    <source>
        <dbReference type="Pfam" id="PF06144"/>
    </source>
</evidence>
<keyword evidence="5" id="KW-0235">DNA replication</keyword>
<dbReference type="AlphaFoldDB" id="A0A242BHW2"/>
<feature type="domain" description="DNA polymerase III delta N-terminal" evidence="9">
    <location>
        <begin position="25"/>
        <end position="151"/>
    </location>
</feature>
<dbReference type="Gene3D" id="3.40.50.300">
    <property type="entry name" value="P-loop containing nucleotide triphosphate hydrolases"/>
    <property type="match status" value="1"/>
</dbReference>
<keyword evidence="4" id="KW-0548">Nucleotidyltransferase</keyword>
<dbReference type="Proteomes" id="UP000194885">
    <property type="component" value="Unassembled WGS sequence"/>
</dbReference>
<evidence type="ECO:0000259" key="10">
    <source>
        <dbReference type="Pfam" id="PF21694"/>
    </source>
</evidence>
<organism evidence="11 12">
    <name type="scientific">Enterococcus faecium</name>
    <name type="common">Streptococcus faecium</name>
    <dbReference type="NCBI Taxonomy" id="1352"/>
    <lineage>
        <taxon>Bacteria</taxon>
        <taxon>Bacillati</taxon>
        <taxon>Bacillota</taxon>
        <taxon>Bacilli</taxon>
        <taxon>Lactobacillales</taxon>
        <taxon>Enterococcaceae</taxon>
        <taxon>Enterococcus</taxon>
    </lineage>
</organism>
<feature type="domain" description="DNA polymerase III delta subunit-like C-terminal" evidence="10">
    <location>
        <begin position="223"/>
        <end position="342"/>
    </location>
</feature>
<dbReference type="PANTHER" id="PTHR34388:SF1">
    <property type="entry name" value="DNA POLYMERASE III SUBUNIT DELTA"/>
    <property type="match status" value="1"/>
</dbReference>
<evidence type="ECO:0000256" key="6">
    <source>
        <dbReference type="ARBA" id="ARBA00022932"/>
    </source>
</evidence>
<dbReference type="InterPro" id="IPR008921">
    <property type="entry name" value="DNA_pol3_clamp-load_cplx_C"/>
</dbReference>
<gene>
    <name evidence="11" type="ORF">A5810_001351</name>
</gene>
<dbReference type="InterPro" id="IPR005790">
    <property type="entry name" value="DNA_polIII_delta"/>
</dbReference>
<dbReference type="InterPro" id="IPR048466">
    <property type="entry name" value="DNA_pol3_delta-like_C"/>
</dbReference>
<evidence type="ECO:0000256" key="2">
    <source>
        <dbReference type="ARBA" id="ARBA00017703"/>
    </source>
</evidence>
<comment type="caution">
    <text evidence="11">The sequence shown here is derived from an EMBL/GenBank/DDBJ whole genome shotgun (WGS) entry which is preliminary data.</text>
</comment>
<dbReference type="GO" id="GO:0003677">
    <property type="term" value="F:DNA binding"/>
    <property type="evidence" value="ECO:0007669"/>
    <property type="project" value="InterPro"/>
</dbReference>
<accession>A0A242BHW2</accession>